<accession>A0ABM8YKK0</accession>
<protein>
    <recommendedName>
        <fullName evidence="4">coproporphyrinogen oxidase</fullName>
        <ecNumber evidence="4">1.3.3.3</ecNumber>
    </recommendedName>
</protein>
<evidence type="ECO:0000256" key="3">
    <source>
        <dbReference type="ARBA" id="ARBA00011738"/>
    </source>
</evidence>
<dbReference type="PANTHER" id="PTHR10755">
    <property type="entry name" value="COPROPORPHYRINOGEN III OXIDASE, MITOCHONDRIAL"/>
    <property type="match status" value="1"/>
</dbReference>
<keyword evidence="8" id="KW-1185">Reference proteome</keyword>
<comment type="similarity">
    <text evidence="2">Belongs to the aerobic coproporphyrinogen-III oxidase family.</text>
</comment>
<dbReference type="PRINTS" id="PR00073">
    <property type="entry name" value="COPRGNOXDASE"/>
</dbReference>
<evidence type="ECO:0000256" key="2">
    <source>
        <dbReference type="ARBA" id="ARBA00010644"/>
    </source>
</evidence>
<evidence type="ECO:0000256" key="5">
    <source>
        <dbReference type="ARBA" id="ARBA00023002"/>
    </source>
</evidence>
<dbReference type="PIRSF" id="PIRSF000166">
    <property type="entry name" value="Coproporphyri_ox"/>
    <property type="match status" value="1"/>
</dbReference>
<evidence type="ECO:0000313" key="8">
    <source>
        <dbReference type="Proteomes" id="UP000789833"/>
    </source>
</evidence>
<comment type="subunit">
    <text evidence="3">Homodimer.</text>
</comment>
<dbReference type="SUPFAM" id="SSF102886">
    <property type="entry name" value="Coproporphyrinogen III oxidase"/>
    <property type="match status" value="1"/>
</dbReference>
<dbReference type="InterPro" id="IPR001260">
    <property type="entry name" value="Coprogen_oxidase_aer"/>
</dbReference>
<dbReference type="PANTHER" id="PTHR10755:SF0">
    <property type="entry name" value="OXYGEN-DEPENDENT COPROPORPHYRINOGEN-III OXIDASE, MITOCHONDRIAL"/>
    <property type="match status" value="1"/>
</dbReference>
<reference evidence="7 8" key="1">
    <citation type="submission" date="2021-10" db="EMBL/GenBank/DDBJ databases">
        <authorList>
            <person name="Criscuolo A."/>
        </authorList>
    </citation>
    <scope>NUCLEOTIDE SEQUENCE [LARGE SCALE GENOMIC DNA]</scope>
    <source>
        <strain evidence="8">CIP 111883</strain>
    </source>
</reference>
<comment type="pathway">
    <text evidence="1">Porphyrin-containing compound metabolism; protoporphyrin-IX biosynthesis; protoporphyrinogen-IX from coproporphyrinogen-III (O2 route): step 1/1.</text>
</comment>
<dbReference type="Pfam" id="PF01218">
    <property type="entry name" value="Coprogen_oxidas"/>
    <property type="match status" value="1"/>
</dbReference>
<evidence type="ECO:0000256" key="1">
    <source>
        <dbReference type="ARBA" id="ARBA00005168"/>
    </source>
</evidence>
<evidence type="ECO:0000256" key="6">
    <source>
        <dbReference type="ARBA" id="ARBA00023244"/>
    </source>
</evidence>
<dbReference type="NCBIfam" id="NF003727">
    <property type="entry name" value="PRK05330.1"/>
    <property type="match status" value="1"/>
</dbReference>
<dbReference type="Proteomes" id="UP000789833">
    <property type="component" value="Unassembled WGS sequence"/>
</dbReference>
<dbReference type="EMBL" id="CAKJTJ010000004">
    <property type="protein sequence ID" value="CAG9620330.1"/>
    <property type="molecule type" value="Genomic_DNA"/>
</dbReference>
<organism evidence="7 8">
    <name type="scientific">Sutcliffiella rhizosphaerae</name>
    <dbReference type="NCBI Taxonomy" id="2880967"/>
    <lineage>
        <taxon>Bacteria</taxon>
        <taxon>Bacillati</taxon>
        <taxon>Bacillota</taxon>
        <taxon>Bacilli</taxon>
        <taxon>Bacillales</taxon>
        <taxon>Bacillaceae</taxon>
        <taxon>Sutcliffiella</taxon>
    </lineage>
</organism>
<proteinExistence type="inferred from homology"/>
<dbReference type="EC" id="1.3.3.3" evidence="4"/>
<keyword evidence="6" id="KW-0627">Porphyrin biosynthesis</keyword>
<dbReference type="Gene3D" id="3.40.1500.10">
    <property type="entry name" value="Coproporphyrinogen III oxidase, aerobic"/>
    <property type="match status" value="1"/>
</dbReference>
<gene>
    <name evidence="7" type="primary">hemF</name>
    <name evidence="7" type="ORF">BACCIP111883_01098</name>
</gene>
<comment type="caution">
    <text evidence="7">The sequence shown here is derived from an EMBL/GenBank/DDBJ whole genome shotgun (WGS) entry which is preliminary data.</text>
</comment>
<evidence type="ECO:0000256" key="4">
    <source>
        <dbReference type="ARBA" id="ARBA00012869"/>
    </source>
</evidence>
<dbReference type="GO" id="GO:0004109">
    <property type="term" value="F:coproporphyrinogen oxidase activity"/>
    <property type="evidence" value="ECO:0007669"/>
    <property type="project" value="UniProtKB-EC"/>
</dbReference>
<name>A0ABM8YKK0_9BACI</name>
<dbReference type="InterPro" id="IPR036406">
    <property type="entry name" value="Coprogen_oxidase_aer_sf"/>
</dbReference>
<keyword evidence="5 7" id="KW-0560">Oxidoreductase</keyword>
<evidence type="ECO:0000313" key="7">
    <source>
        <dbReference type="EMBL" id="CAG9620330.1"/>
    </source>
</evidence>
<sequence>MESLDNNTITSFFKSLQDTITIDIEKCDGKAVFTEELWDRSGGGGGRTRVITNGNIIEKGGVNFSEVFGILPHAAAEGLNVDKNQEFFASGVSIIMHPKSPKVPIIHMIVRYFELSNGLKWFGGGIDLNPIYIKKKDANFFHQSLKSVCDQHDPSYYPHFIQIADDYFYIKHRNETRGIGGIFFDKLTPSAECSIEDLFSFIKDVGLSFSPIYLTLINNNRDISYSDKHKQWQLVRRGRYVEFNLIYDRGTKFGLDTSGRIESIFMSLPPQVNWLYNFQAEEGSEEQHTQSLLKKDMDWINLE</sequence>